<accession>A0A7Z7HR53</accession>
<dbReference type="CDD" id="cd08417">
    <property type="entry name" value="PBP2_Nitroaromatics_like"/>
    <property type="match status" value="1"/>
</dbReference>
<dbReference type="PANTHER" id="PTHR30118:SF15">
    <property type="entry name" value="TRANSCRIPTIONAL REGULATORY PROTEIN"/>
    <property type="match status" value="1"/>
</dbReference>
<evidence type="ECO:0000313" key="6">
    <source>
        <dbReference type="EMBL" id="SMB26762.1"/>
    </source>
</evidence>
<dbReference type="InterPro" id="IPR000847">
    <property type="entry name" value="LysR_HTH_N"/>
</dbReference>
<evidence type="ECO:0000259" key="5">
    <source>
        <dbReference type="PROSITE" id="PS50931"/>
    </source>
</evidence>
<keyword evidence="2" id="KW-0805">Transcription regulation</keyword>
<reference evidence="6" key="1">
    <citation type="submission" date="2017-03" db="EMBL/GenBank/DDBJ databases">
        <authorList>
            <consortium name="AG Boll"/>
        </authorList>
    </citation>
    <scope>NUCLEOTIDE SEQUENCE [LARGE SCALE GENOMIC DNA]</scope>
    <source>
        <strain evidence="6">Chol</strain>
    </source>
</reference>
<evidence type="ECO:0000256" key="1">
    <source>
        <dbReference type="ARBA" id="ARBA00009437"/>
    </source>
</evidence>
<gene>
    <name evidence="6" type="ORF">SDENCHOL_20210</name>
</gene>
<keyword evidence="3" id="KW-0238">DNA-binding</keyword>
<evidence type="ECO:0000256" key="3">
    <source>
        <dbReference type="ARBA" id="ARBA00023125"/>
    </source>
</evidence>
<feature type="domain" description="HTH lysR-type" evidence="5">
    <location>
        <begin position="16"/>
        <end position="73"/>
    </location>
</feature>
<keyword evidence="4" id="KW-0804">Transcription</keyword>
<evidence type="ECO:0000256" key="2">
    <source>
        <dbReference type="ARBA" id="ARBA00023015"/>
    </source>
</evidence>
<dbReference type="InterPro" id="IPR036388">
    <property type="entry name" value="WH-like_DNA-bd_sf"/>
</dbReference>
<dbReference type="SUPFAM" id="SSF53850">
    <property type="entry name" value="Periplasmic binding protein-like II"/>
    <property type="match status" value="1"/>
</dbReference>
<evidence type="ECO:0000313" key="7">
    <source>
        <dbReference type="Proteomes" id="UP000242886"/>
    </source>
</evidence>
<dbReference type="Gene3D" id="1.10.10.10">
    <property type="entry name" value="Winged helix-like DNA-binding domain superfamily/Winged helix DNA-binding domain"/>
    <property type="match status" value="1"/>
</dbReference>
<proteinExistence type="inferred from homology"/>
<dbReference type="Gene3D" id="3.40.190.10">
    <property type="entry name" value="Periplasmic binding protein-like II"/>
    <property type="match status" value="2"/>
</dbReference>
<dbReference type="Pfam" id="PF00126">
    <property type="entry name" value="HTH_1"/>
    <property type="match status" value="1"/>
</dbReference>
<dbReference type="PROSITE" id="PS50931">
    <property type="entry name" value="HTH_LYSR"/>
    <property type="match status" value="1"/>
</dbReference>
<dbReference type="InterPro" id="IPR036390">
    <property type="entry name" value="WH_DNA-bd_sf"/>
</dbReference>
<dbReference type="GO" id="GO:0003700">
    <property type="term" value="F:DNA-binding transcription factor activity"/>
    <property type="evidence" value="ECO:0007669"/>
    <property type="project" value="InterPro"/>
</dbReference>
<dbReference type="EMBL" id="LT837803">
    <property type="protein sequence ID" value="SMB26762.1"/>
    <property type="molecule type" value="Genomic_DNA"/>
</dbReference>
<dbReference type="InterPro" id="IPR005119">
    <property type="entry name" value="LysR_subst-bd"/>
</dbReference>
<organism evidence="6 7">
    <name type="scientific">Sterolibacterium denitrificans</name>
    <dbReference type="NCBI Taxonomy" id="157592"/>
    <lineage>
        <taxon>Bacteria</taxon>
        <taxon>Pseudomonadati</taxon>
        <taxon>Pseudomonadota</taxon>
        <taxon>Betaproteobacteria</taxon>
        <taxon>Nitrosomonadales</taxon>
        <taxon>Sterolibacteriaceae</taxon>
        <taxon>Sterolibacterium</taxon>
    </lineage>
</organism>
<sequence length="335" mass="37598">MKMLHTSMREINLRKLDLNLLVALDVLLTMEEVSAAAAKMCLTQSAMSHTLQRLREHFDDPLLVKGKGRMVKTPRAEALAAPLRRALLELQHAIQCDVEFVPATSRHCFHIATNDYGDWTLMPQLMARLAEQAPHVDVKISHFDPENSIVPLESGSIELVFCHPVKHAVGIQQETLFEEDFCCATRAQHPRIGRHLDLDTYLAQSHLRIAPRGGQRDLIDKTLARLGKQRRIALSTPNLSSAPVLLTNSDLVLTAPRRCVQAWQKLLPISLHEPPVALPGFTIAMIWHERFEHDPANLWLRAQMREICHLASNPAAPVLPTRAKADAPRPARLAK</sequence>
<dbReference type="GO" id="GO:0003677">
    <property type="term" value="F:DNA binding"/>
    <property type="evidence" value="ECO:0007669"/>
    <property type="project" value="UniProtKB-KW"/>
</dbReference>
<evidence type="ECO:0000256" key="4">
    <source>
        <dbReference type="ARBA" id="ARBA00023163"/>
    </source>
</evidence>
<dbReference type="InterPro" id="IPR050389">
    <property type="entry name" value="LysR-type_TF"/>
</dbReference>
<dbReference type="InterPro" id="IPR037402">
    <property type="entry name" value="YidZ_PBP2"/>
</dbReference>
<dbReference type="AlphaFoldDB" id="A0A7Z7HR53"/>
<dbReference type="PANTHER" id="PTHR30118">
    <property type="entry name" value="HTH-TYPE TRANSCRIPTIONAL REGULATOR LEUO-RELATED"/>
    <property type="match status" value="1"/>
</dbReference>
<name>A0A7Z7HR53_9PROT</name>
<protein>
    <submittedName>
        <fullName evidence="6">Transcriptional regulator, LysR family</fullName>
    </submittedName>
</protein>
<comment type="similarity">
    <text evidence="1">Belongs to the LysR transcriptional regulatory family.</text>
</comment>
<dbReference type="Proteomes" id="UP000242886">
    <property type="component" value="Chromosome SDENCHOL"/>
</dbReference>
<keyword evidence="7" id="KW-1185">Reference proteome</keyword>
<dbReference type="Pfam" id="PF03466">
    <property type="entry name" value="LysR_substrate"/>
    <property type="match status" value="1"/>
</dbReference>
<dbReference type="SUPFAM" id="SSF46785">
    <property type="entry name" value="Winged helix' DNA-binding domain"/>
    <property type="match status" value="1"/>
</dbReference>